<keyword evidence="2" id="KW-0808">Transferase</keyword>
<dbReference type="GO" id="GO:0016747">
    <property type="term" value="F:acyltransferase activity, transferring groups other than amino-acyl groups"/>
    <property type="evidence" value="ECO:0007669"/>
    <property type="project" value="UniProtKB-ARBA"/>
</dbReference>
<reference evidence="4" key="1">
    <citation type="submission" date="2021-05" db="UniProtKB">
        <authorList>
            <consortium name="EnsemblPlants"/>
        </authorList>
    </citation>
    <scope>IDENTIFICATION</scope>
    <source>
        <strain evidence="4">subsp. malaccensis</strain>
    </source>
</reference>
<evidence type="ECO:0000313" key="5">
    <source>
        <dbReference type="Proteomes" id="UP000012960"/>
    </source>
</evidence>
<dbReference type="InterPro" id="IPR050317">
    <property type="entry name" value="Plant_Fungal_Acyltransferase"/>
</dbReference>
<dbReference type="PANTHER" id="PTHR31642">
    <property type="entry name" value="TRICHOTHECENE 3-O-ACETYLTRANSFERASE"/>
    <property type="match status" value="1"/>
</dbReference>
<dbReference type="Proteomes" id="UP000012960">
    <property type="component" value="Unplaced"/>
</dbReference>
<protein>
    <recommendedName>
        <fullName evidence="6">Omega-hydroxypalmitate O-feruloyl transferase</fullName>
    </recommendedName>
</protein>
<keyword evidence="3" id="KW-0012">Acyltransferase</keyword>
<evidence type="ECO:0000256" key="3">
    <source>
        <dbReference type="ARBA" id="ARBA00023315"/>
    </source>
</evidence>
<keyword evidence="5" id="KW-1185">Reference proteome</keyword>
<evidence type="ECO:0000313" key="4">
    <source>
        <dbReference type="EnsemblPlants" id="Ma10_p29130.1"/>
    </source>
</evidence>
<dbReference type="EnsemblPlants" id="Ma10_t29130.1">
    <property type="protein sequence ID" value="Ma10_p29130.1"/>
    <property type="gene ID" value="Ma10_g29130"/>
</dbReference>
<evidence type="ECO:0000256" key="2">
    <source>
        <dbReference type="ARBA" id="ARBA00022679"/>
    </source>
</evidence>
<dbReference type="PANTHER" id="PTHR31642:SF310">
    <property type="entry name" value="FATTY ALCOHOL:CAFFEOYL-COA ACYLTRANSFERASE"/>
    <property type="match status" value="1"/>
</dbReference>
<evidence type="ECO:0000256" key="1">
    <source>
        <dbReference type="ARBA" id="ARBA00009861"/>
    </source>
</evidence>
<sequence length="379" mass="41650">MVSEHGEAAAEENLTAKMFQLSVEQGEASLVPPEKETERVLYFLSNLDQNIAVIVRTVYCFKSPDQGNEKAGDVIREALSKVLVHYYPLAGRLTVSSERKLIVDCTGEGAVFVEAIADCEMEQIGDIAKPDPSMLGKLVYDVPGAKNMLEIPPLVAQVTKFKCGGFILGLAMNHCMFDGLGAMEFVNSWCETARGLPLSVPPFMDRTVLEARDPPLLEFPHHEFREIPDSPRTISLYQEEMLYKSFYFDPHRIEHLKSRATGDGVLHSCTTFEALSALVWRARTAALRVEHDQQTKLLFAVDGRGASREAVLVRGGTGSEGSEDDHGRIHEVCHRLLRGDQSEAASYRNASDNHLVQADFPRHGLRVGEAGAVGAGGIA</sequence>
<dbReference type="InterPro" id="IPR023213">
    <property type="entry name" value="CAT-like_dom_sf"/>
</dbReference>
<dbReference type="FunFam" id="3.30.559.10:FF:000015">
    <property type="entry name" value="Spermidine hydroxycinnamoyl transferase"/>
    <property type="match status" value="1"/>
</dbReference>
<dbReference type="Gene3D" id="3.30.559.10">
    <property type="entry name" value="Chloramphenicol acetyltransferase-like domain"/>
    <property type="match status" value="2"/>
</dbReference>
<organism evidence="4 5">
    <name type="scientific">Musa acuminata subsp. malaccensis</name>
    <name type="common">Wild banana</name>
    <name type="synonym">Musa malaccensis</name>
    <dbReference type="NCBI Taxonomy" id="214687"/>
    <lineage>
        <taxon>Eukaryota</taxon>
        <taxon>Viridiplantae</taxon>
        <taxon>Streptophyta</taxon>
        <taxon>Embryophyta</taxon>
        <taxon>Tracheophyta</taxon>
        <taxon>Spermatophyta</taxon>
        <taxon>Magnoliopsida</taxon>
        <taxon>Liliopsida</taxon>
        <taxon>Zingiberales</taxon>
        <taxon>Musaceae</taxon>
        <taxon>Musa</taxon>
    </lineage>
</organism>
<dbReference type="AlphaFoldDB" id="A0A804L1J5"/>
<dbReference type="Gramene" id="Ma10_t29130.1">
    <property type="protein sequence ID" value="Ma10_p29130.1"/>
    <property type="gene ID" value="Ma10_g29130"/>
</dbReference>
<dbReference type="Pfam" id="PF02458">
    <property type="entry name" value="Transferase"/>
    <property type="match status" value="1"/>
</dbReference>
<name>A0A804L1J5_MUSAM</name>
<comment type="similarity">
    <text evidence="1">Belongs to the plant acyltransferase family.</text>
</comment>
<evidence type="ECO:0008006" key="6">
    <source>
        <dbReference type="Google" id="ProtNLM"/>
    </source>
</evidence>
<accession>A0A804L1J5</accession>
<proteinExistence type="inferred from homology"/>